<keyword evidence="12" id="KW-1185">Reference proteome</keyword>
<dbReference type="EMBL" id="CAJPWZ010002271">
    <property type="protein sequence ID" value="CAG2234854.1"/>
    <property type="molecule type" value="Genomic_DNA"/>
</dbReference>
<evidence type="ECO:0000256" key="6">
    <source>
        <dbReference type="ARBA" id="ARBA00023136"/>
    </source>
</evidence>
<dbReference type="GO" id="GO:0005262">
    <property type="term" value="F:calcium channel activity"/>
    <property type="evidence" value="ECO:0007669"/>
    <property type="project" value="TreeGrafter"/>
</dbReference>
<feature type="transmembrane region" description="Helical" evidence="9">
    <location>
        <begin position="1863"/>
        <end position="1894"/>
    </location>
</feature>
<organism evidence="11 12">
    <name type="scientific">Mytilus edulis</name>
    <name type="common">Blue mussel</name>
    <dbReference type="NCBI Taxonomy" id="6550"/>
    <lineage>
        <taxon>Eukaryota</taxon>
        <taxon>Metazoa</taxon>
        <taxon>Spiralia</taxon>
        <taxon>Lophotrochozoa</taxon>
        <taxon>Mollusca</taxon>
        <taxon>Bivalvia</taxon>
        <taxon>Autobranchia</taxon>
        <taxon>Pteriomorphia</taxon>
        <taxon>Mytilida</taxon>
        <taxon>Mytiloidea</taxon>
        <taxon>Mytilidae</taxon>
        <taxon>Mytilinae</taxon>
        <taxon>Mytilus</taxon>
    </lineage>
</organism>
<dbReference type="Gene3D" id="2.20.100.10">
    <property type="entry name" value="Thrombospondin type-1 (TSP1) repeat"/>
    <property type="match status" value="2"/>
</dbReference>
<evidence type="ECO:0000256" key="9">
    <source>
        <dbReference type="SAM" id="Phobius"/>
    </source>
</evidence>
<name>A0A8S3U1E5_MYTED</name>
<protein>
    <submittedName>
        <fullName evidence="11">PKD1L2</fullName>
    </submittedName>
</protein>
<evidence type="ECO:0000256" key="8">
    <source>
        <dbReference type="SAM" id="MobiDB-lite"/>
    </source>
</evidence>
<dbReference type="PROSITE" id="PS50092">
    <property type="entry name" value="TSP1"/>
    <property type="match status" value="2"/>
</dbReference>
<dbReference type="Pfam" id="PF02010">
    <property type="entry name" value="REJ"/>
    <property type="match status" value="2"/>
</dbReference>
<dbReference type="Pfam" id="PF08016">
    <property type="entry name" value="PKD_channel"/>
    <property type="match status" value="1"/>
</dbReference>
<feature type="transmembrane region" description="Helical" evidence="9">
    <location>
        <begin position="2219"/>
        <end position="2241"/>
    </location>
</feature>
<evidence type="ECO:0000256" key="1">
    <source>
        <dbReference type="ARBA" id="ARBA00004141"/>
    </source>
</evidence>
<dbReference type="InterPro" id="IPR051223">
    <property type="entry name" value="Polycystin"/>
</dbReference>
<feature type="compositionally biased region" description="Basic and acidic residues" evidence="8">
    <location>
        <begin position="1790"/>
        <end position="1812"/>
    </location>
</feature>
<dbReference type="GO" id="GO:0050982">
    <property type="term" value="P:detection of mechanical stimulus"/>
    <property type="evidence" value="ECO:0007669"/>
    <property type="project" value="TreeGrafter"/>
</dbReference>
<dbReference type="InterPro" id="IPR001024">
    <property type="entry name" value="PLAT/LH2_dom"/>
</dbReference>
<dbReference type="OrthoDB" id="444119at2759"/>
<dbReference type="SMART" id="SM00209">
    <property type="entry name" value="TSP1"/>
    <property type="match status" value="2"/>
</dbReference>
<dbReference type="PANTHER" id="PTHR10877:SF194">
    <property type="entry name" value="LOCATION OF VULVA DEFECTIVE 1"/>
    <property type="match status" value="1"/>
</dbReference>
<comment type="caution">
    <text evidence="7">Lacks conserved residue(s) required for the propagation of feature annotation.</text>
</comment>
<evidence type="ECO:0000313" key="12">
    <source>
        <dbReference type="Proteomes" id="UP000683360"/>
    </source>
</evidence>
<keyword evidence="5 9" id="KW-1133">Transmembrane helix</keyword>
<comment type="subcellular location">
    <subcellularLocation>
        <location evidence="1">Membrane</location>
        <topology evidence="1">Multi-pass membrane protein</topology>
    </subcellularLocation>
</comment>
<keyword evidence="4" id="KW-0732">Signal</keyword>
<keyword evidence="3 9" id="KW-0812">Transmembrane</keyword>
<evidence type="ECO:0000259" key="10">
    <source>
        <dbReference type="PROSITE" id="PS50095"/>
    </source>
</evidence>
<comment type="caution">
    <text evidence="11">The sequence shown here is derived from an EMBL/GenBank/DDBJ whole genome shotgun (WGS) entry which is preliminary data.</text>
</comment>
<dbReference type="SUPFAM" id="SSF82895">
    <property type="entry name" value="TSP-1 type 1 repeat"/>
    <property type="match status" value="2"/>
</dbReference>
<keyword evidence="6 9" id="KW-0472">Membrane</keyword>
<feature type="region of interest" description="Disordered" evidence="8">
    <location>
        <begin position="1789"/>
        <end position="1812"/>
    </location>
</feature>
<accession>A0A8S3U1E5</accession>
<dbReference type="GO" id="GO:0016020">
    <property type="term" value="C:membrane"/>
    <property type="evidence" value="ECO:0007669"/>
    <property type="project" value="UniProtKB-SubCell"/>
</dbReference>
<feature type="transmembrane region" description="Helical" evidence="9">
    <location>
        <begin position="2281"/>
        <end position="2302"/>
    </location>
</feature>
<feature type="transmembrane region" description="Helical" evidence="9">
    <location>
        <begin position="1957"/>
        <end position="1976"/>
    </location>
</feature>
<proteinExistence type="inferred from homology"/>
<comment type="similarity">
    <text evidence="2">Belongs to the polycystin family.</text>
</comment>
<sequence>MYLFNKKGEEIRSFSESRDCFLTTGQAFSKESTITWDEWGNCQRKHGSLDKTCLGTQSRNGRETNKKGEEIRSFSESRDCFLTTVKVDGGYTAWGEWDDCSNDCYGTTSRYRTCHDPTPCNGGKDCSDRGRDTLTKDCGSLSSLLSSVPIVGQWTEWGSWGSCHMPLGVSGFGTGTHERYRHCTAPSPICDGDYCIGDSMVNENCRVVPPCFNYPMFSKKFLRLESPMVIYTSSKVDIYLRTLNKCAPETIIHTYYELYKINNETTETQIGETQWNLKFVFKPGELEIGFYRLYARIGYPDEAMAFWMEESMFVQITHPPPHAFIKGGDGRTIGEGDLDFDANSVSYSVDKGPGNPTGLTFQWKCLSFMTDNLYNLLQFNLDPVTAFNDSSEVYKKKWYETSYIQYIDDEVAFINGSTLYSVVKSLRNANTTCLLGGHIYVKTELDKYTSQAPSHDISTEVYSQLPENKTLGDFTTTVSYNNSSDILTTTLAPLYELKPLTKFYDIDYMYEMELNPRRELSTASVIPVETQSILVKNEMLEFLASLYDEDSEIFRLDTIDFFKYLSESSLTLSSLFQVGGLPGLPPSANATFFEDLNHWLENAELSKSISDNLLTLISDFKIIQPHIMRAIELVDIIGIEAFFQLKIDDSGKCLLDYLGDIFDGFITIDSMRWHDMKEQELFYLKWLGDEIFEASSCPLFNGSDNGHGNLTVTSQDVLDGMGFLLYIRVEYDHSISYFIQHAQSIPGNVQEVKIECRLNCMEKTSLTSLLSLRATCSSCTFQQQIENKFWWNVKNFDLSTKTSTNNSNWQSWMLSELNTNQFVMKANALTENTGYLIESFMELASGEISTSIWIVKTNILPYGGSCEAEDADWGEKKVTTDGWKDEGYRSYKDSNYDWKEQINFRIVELTSDGKEILLYYGTEEDNYIRLKPGKEKDDYNVTVKVQIYDIFVDYTECTVNVGPILPGYITDDEPSVAAYLNSSSDNIEYYRKIGNVKQVAMNTEVAGTPMKELTFKSNGTIFDTDPADWGSIGIETRDDGSNITKTFDELWDMYQHPDYGNVSLHNEIMQKLLNFSTILFEASDLVGGSSSVDLDQVAYSIGTIIDNKDFTINNTASIAFKGNMLLLDKLIKLADNDTYPKYEDYIITCQAVLRVLNNALEAILPKTAADTPSQLDIYTIMSDISSRQEFAEPNDADLTPAERAFIASQIALKNELDAEIGNDVVKTEITVLLESMSHLGKVLQMLNYRKQMPVSTKMGNIDCSQDKKLIGDLIKDGLNQDNVKLSFTESKSRSLEEQNVQVTVYDHTPYSWDEESKFITSKTVSVSIGNDNTNNAVIPSKIKLHNNLPAKKSIQIAIPIDKTEPTSQMLLYKMFWKTPSDNLIFSITKAVDHLSHTVYIQSKTPPTEDTYDLKKSIEPGDWVSTDEIQIVFDDGLYTQPFNVYIGVRVYLEAPESDLSTRKRRALTTTIVEYEMIGATAGCRVWDTVNEKWDKSSCKLSSSSTINETVCECSNPPGNSFATTFYVPPNTIDFGSWALSYLIDNGPYDEYLYILTVYTGLHRHAGTKSNVNFQIIDGDPATKKHVSTETRTLDDGKHEGFGVGSIRKFVMSATSKINDPSALRIWHDNSGQGNAASWYLNKITIEDLQTDERYLFMCNQWLSLDHDDGCIDCSIPLTNNSETSSFSSLFYERTRENTVDKHMWLSVAIRPEDSNFTRIERLACCLTLLFLTMISNAMFYGQDTGGSFAVGPIELSLSGIYISFISALIAAPPIFLVTYLYKNSKCRQMSRNRDAKARNEKSEPPQKPAKEKRTDDLIVHGVNASLPFWCRYIAWFMVTAAVIVSGFFLILYSMEWGKTKSEQWLLSFFLSFFESMFVVDPLKIIVISVILSWIFKSHNESYIKYDREKVLLESKRHTATPVTYLLDIYKKNIVPQKSEVIAKMKEERQQRLTIQKKFIELVLYMIFLAVLYCVSFSNRDTRWYNINQHLQQQLVTPLNVSAGDGTVMFNQVKTASDFYAWADQTLIPFLFPRYQINGYQLTANERLFLQDQDNVRIGPMRLRQVRTVEESCKTQLWDNITTCYEKYSIHSEDDNSYCVGWESPPCVRGQSVYNMSFAAWKFVSSADIWGLPVNGLHSYYSGGGIMYIVRWIMINAAMDEFEKNKNKFVNFSHIASWDEIFNVFLAFTICLTTFRIMRILSYNERINQMGNVLSNVSRDLCGCFVISFLVYTAFILSGHLFFGRYLETYKDLFVSSTTLINAIIGRNSINDLFSIEPVLGRVYYFLFVLFLLWILMTMLNATLNVGITSVRKKHIESQYGFTDILLSVFGETIGSVMASYKPESKDVKKRKTSKTNTFGMRIHQLILKVYAFLQINLSRSLEIKKDGGEVLYIEDYLNNH</sequence>
<feature type="domain" description="PLAT" evidence="10">
    <location>
        <begin position="1550"/>
        <end position="1675"/>
    </location>
</feature>
<dbReference type="Proteomes" id="UP000683360">
    <property type="component" value="Unassembled WGS sequence"/>
</dbReference>
<feature type="transmembrane region" description="Helical" evidence="9">
    <location>
        <begin position="1831"/>
        <end position="1851"/>
    </location>
</feature>
<evidence type="ECO:0000256" key="7">
    <source>
        <dbReference type="PROSITE-ProRule" id="PRU00152"/>
    </source>
</evidence>
<feature type="transmembrane region" description="Helical" evidence="9">
    <location>
        <begin position="1759"/>
        <end position="1780"/>
    </location>
</feature>
<dbReference type="Gene3D" id="2.60.60.20">
    <property type="entry name" value="PLAT/LH2 domain"/>
    <property type="match status" value="1"/>
</dbReference>
<feature type="transmembrane region" description="Helical" evidence="9">
    <location>
        <begin position="2179"/>
        <end position="2199"/>
    </location>
</feature>
<evidence type="ECO:0000256" key="2">
    <source>
        <dbReference type="ARBA" id="ARBA00007200"/>
    </source>
</evidence>
<gene>
    <name evidence="11" type="ORF">MEDL_47353</name>
</gene>
<dbReference type="SUPFAM" id="SSF49723">
    <property type="entry name" value="Lipase/lipooxygenase domain (PLAT/LH2 domain)"/>
    <property type="match status" value="1"/>
</dbReference>
<dbReference type="InterPro" id="IPR036392">
    <property type="entry name" value="PLAT/LH2_dom_sf"/>
</dbReference>
<dbReference type="PROSITE" id="PS50095">
    <property type="entry name" value="PLAT"/>
    <property type="match status" value="1"/>
</dbReference>
<dbReference type="InterPro" id="IPR002859">
    <property type="entry name" value="PKD/REJ-like"/>
</dbReference>
<dbReference type="SMART" id="SM00308">
    <property type="entry name" value="LH2"/>
    <property type="match status" value="1"/>
</dbReference>
<reference evidence="11" key="1">
    <citation type="submission" date="2021-03" db="EMBL/GenBank/DDBJ databases">
        <authorList>
            <person name="Bekaert M."/>
        </authorList>
    </citation>
    <scope>NUCLEOTIDE SEQUENCE</scope>
</reference>
<dbReference type="InterPro" id="IPR000884">
    <property type="entry name" value="TSP1_rpt"/>
</dbReference>
<evidence type="ECO:0000256" key="4">
    <source>
        <dbReference type="ARBA" id="ARBA00022729"/>
    </source>
</evidence>
<dbReference type="Pfam" id="PF01477">
    <property type="entry name" value="PLAT"/>
    <property type="match status" value="1"/>
</dbReference>
<dbReference type="InterPro" id="IPR013122">
    <property type="entry name" value="PKD1_2_channel"/>
</dbReference>
<evidence type="ECO:0000256" key="5">
    <source>
        <dbReference type="ARBA" id="ARBA00022989"/>
    </source>
</evidence>
<evidence type="ECO:0000256" key="3">
    <source>
        <dbReference type="ARBA" id="ARBA00022692"/>
    </source>
</evidence>
<evidence type="ECO:0000313" key="11">
    <source>
        <dbReference type="EMBL" id="CAG2234854.1"/>
    </source>
</evidence>
<dbReference type="InterPro" id="IPR036383">
    <property type="entry name" value="TSP1_rpt_sf"/>
</dbReference>
<dbReference type="PANTHER" id="PTHR10877">
    <property type="entry name" value="POLYCYSTIN FAMILY MEMBER"/>
    <property type="match status" value="1"/>
</dbReference>